<dbReference type="Gene3D" id="2.120.10.70">
    <property type="entry name" value="Fucose-specific lectin"/>
    <property type="match status" value="1"/>
</dbReference>
<dbReference type="AlphaFoldDB" id="A0AAC9LB89"/>
<dbReference type="InterPro" id="IPR023294">
    <property type="entry name" value="Tachylectin2"/>
</dbReference>
<accession>A0AAC9LB89</accession>
<dbReference type="Gene3D" id="2.115.10.10">
    <property type="entry name" value="Tachylectin 2"/>
    <property type="match status" value="1"/>
</dbReference>
<name>A0AAC9LB89_9PSEU</name>
<dbReference type="EMBL" id="CP016076">
    <property type="protein sequence ID" value="APU13255.1"/>
    <property type="molecule type" value="Genomic_DNA"/>
</dbReference>
<protein>
    <submittedName>
        <fullName evidence="3">Tachylectin</fullName>
    </submittedName>
</protein>
<evidence type="ECO:0000313" key="4">
    <source>
        <dbReference type="Proteomes" id="UP000185511"/>
    </source>
</evidence>
<evidence type="ECO:0000313" key="3">
    <source>
        <dbReference type="EMBL" id="APU13255.1"/>
    </source>
</evidence>
<dbReference type="Pfam" id="PF14517">
    <property type="entry name" value="Tachylectin"/>
    <property type="match status" value="1"/>
</dbReference>
<keyword evidence="4" id="KW-1185">Reference proteome</keyword>
<sequence>MAMTMQPQQPRGYDRVTRTRTRKNALLGTGLAAALLVVSVPITGKQAVAQDEPVLRCSSSVPVFDINQAGQLRLNGHRDAIAGAEDWDAARHIGNEWLGNTLAGPDGRMFEIEGDGLLRVYQWLGNGWERYGEDQAYSRDVQTDLGGYIGEEWRDRITVDSQGAFYFIRSDNTLHRMTLDENLNRSLEIIDTGWLEFDLIAAAGDGVIYARTEVGNLYRYHYDADSQRWLQRRQYMGPGWERYQRVVSPGGDVLYGTDVNTGNLRWRRYLPHSGGAIDHRTVHTGIAWTSNLDTAITSNACEWSVTPSVNRPVVTPIEQPRSTLFESSDGHLQFSFVDRERRLHHGDMPDPTSGTARWTSFLGNTSFNGVPAIGQKGANSRLFILGQQLDSSFRSVSEIGRGAGWTEPAPEGGLTPAAATIAHDSDGNPVAFAVDDTGRLWSSTLTGLTYLSGWREIPVTPALAAEPPTITQLGADLHFVVRTDTGELVENRRRGDTWQNATWTALGKTTSSPPAAVARTDGSVTVFAVEDDGQLSMREAGGDWRVLSGIHVTGPPAATISPWGTLELLARGTDGYIHATGQVAPGSTDFRPWWETSPVESATDPSLISMSGGLLVGSFRDRTGTFYTLAAAAMARTATDDDRVPNYVSTPVHRP</sequence>
<dbReference type="KEGG" id="acad:UA74_05905"/>
<dbReference type="SUPFAM" id="SSF89372">
    <property type="entry name" value="Fucose-specific lectin"/>
    <property type="match status" value="1"/>
</dbReference>
<feature type="domain" description="Tachylectin 2" evidence="1">
    <location>
        <begin position="68"/>
        <end position="278"/>
    </location>
</feature>
<gene>
    <name evidence="3" type="ORF">UA74_05905</name>
</gene>
<organism evidence="3 4">
    <name type="scientific">Actinoalloteichus fjordicus</name>
    <dbReference type="NCBI Taxonomy" id="1612552"/>
    <lineage>
        <taxon>Bacteria</taxon>
        <taxon>Bacillati</taxon>
        <taxon>Actinomycetota</taxon>
        <taxon>Actinomycetes</taxon>
        <taxon>Pseudonocardiales</taxon>
        <taxon>Pseudonocardiaceae</taxon>
        <taxon>Actinoalloteichus</taxon>
    </lineage>
</organism>
<evidence type="ECO:0000259" key="1">
    <source>
        <dbReference type="Pfam" id="PF14517"/>
    </source>
</evidence>
<dbReference type="InterPro" id="IPR058502">
    <property type="entry name" value="PLL-like_beta-prop"/>
</dbReference>
<proteinExistence type="predicted"/>
<evidence type="ECO:0000259" key="2">
    <source>
        <dbReference type="Pfam" id="PF26607"/>
    </source>
</evidence>
<dbReference type="InterPro" id="IPR036813">
    <property type="entry name" value="Tachylectin2_sf"/>
</dbReference>
<reference evidence="4" key="1">
    <citation type="submission" date="2016-06" db="EMBL/GenBank/DDBJ databases">
        <title>Complete genome sequence of Actinoalloteichus fjordicus DSM 46855 (=ADI127-17), type strain of the new species Actinoalloteichus fjordicus.</title>
        <authorList>
            <person name="Ruckert C."/>
            <person name="Nouioui I."/>
            <person name="Willmese J."/>
            <person name="van Wezel G."/>
            <person name="Klenk H.-P."/>
            <person name="Kalinowski J."/>
            <person name="Zotchev S.B."/>
        </authorList>
    </citation>
    <scope>NUCLEOTIDE SEQUENCE [LARGE SCALE GENOMIC DNA]</scope>
    <source>
        <strain evidence="4">ADI127-7</strain>
    </source>
</reference>
<dbReference type="Pfam" id="PF26607">
    <property type="entry name" value="DUF8189"/>
    <property type="match status" value="1"/>
</dbReference>
<dbReference type="Proteomes" id="UP000185511">
    <property type="component" value="Chromosome"/>
</dbReference>
<dbReference type="SUPFAM" id="SSF50934">
    <property type="entry name" value="Tachylectin-2"/>
    <property type="match status" value="1"/>
</dbReference>
<feature type="domain" description="PLL-like beta propeller" evidence="2">
    <location>
        <begin position="476"/>
        <end position="621"/>
    </location>
</feature>